<dbReference type="RefSeq" id="XP_040777697.1">
    <property type="nucleotide sequence ID" value="XM_040925932.1"/>
</dbReference>
<organism evidence="1 2">
    <name type="scientific">Cryphonectria parasitica (strain ATCC 38755 / EP155)</name>
    <dbReference type="NCBI Taxonomy" id="660469"/>
    <lineage>
        <taxon>Eukaryota</taxon>
        <taxon>Fungi</taxon>
        <taxon>Dikarya</taxon>
        <taxon>Ascomycota</taxon>
        <taxon>Pezizomycotina</taxon>
        <taxon>Sordariomycetes</taxon>
        <taxon>Sordariomycetidae</taxon>
        <taxon>Diaporthales</taxon>
        <taxon>Cryphonectriaceae</taxon>
        <taxon>Cryphonectria-Endothia species complex</taxon>
        <taxon>Cryphonectria</taxon>
    </lineage>
</organism>
<name>A0A9P4Y585_CRYP1</name>
<protein>
    <recommendedName>
        <fullName evidence="3">5-formyltetrahydrofolate cyclo-ligase</fullName>
    </recommendedName>
</protein>
<dbReference type="EMBL" id="MU032346">
    <property type="protein sequence ID" value="KAF3766736.1"/>
    <property type="molecule type" value="Genomic_DNA"/>
</dbReference>
<dbReference type="InterPro" id="IPR024185">
    <property type="entry name" value="FTHF_cligase-like_sf"/>
</dbReference>
<dbReference type="OrthoDB" id="433414at2759"/>
<dbReference type="Pfam" id="PF01812">
    <property type="entry name" value="5-FTHF_cyc-lig"/>
    <property type="match status" value="1"/>
</dbReference>
<evidence type="ECO:0000313" key="2">
    <source>
        <dbReference type="Proteomes" id="UP000803844"/>
    </source>
</evidence>
<dbReference type="PANTHER" id="PTHR13017">
    <property type="entry name" value="5-FORMYLTETRAHYDROFOLATE CYCLO-LIGASE-RELATED"/>
    <property type="match status" value="1"/>
</dbReference>
<proteinExistence type="predicted"/>
<dbReference type="SUPFAM" id="SSF100950">
    <property type="entry name" value="NagB/RpiA/CoA transferase-like"/>
    <property type="match status" value="1"/>
</dbReference>
<dbReference type="InterPro" id="IPR037171">
    <property type="entry name" value="NagB/RpiA_transferase-like"/>
</dbReference>
<sequence>MSLAHGGADHKAEIRSKIWTELRKVALPDSRFHFDFSSFIADFEGSQAANETLLAHPSFTACTCVFITPDNCLEHLREKTLAAGVKILMTTYGIRRGFWLLDPSRIDNPALFKYAATLDGMEKIGTPVTLQDIAAMHLKVGLMVTGTGAINKKGIRFGKGHGFFDLEWAMLYSIGIVGPHTTTAAVVHDCQVLDEELVPEAFDTVCDLIITPTRLITAADASVSKPRCGILWDKLTAGMLEDIPPLQELKSLRLSSPEAATRGNTMT</sequence>
<comment type="caution">
    <text evidence="1">The sequence shown here is derived from an EMBL/GenBank/DDBJ whole genome shotgun (WGS) entry which is preliminary data.</text>
</comment>
<dbReference type="AlphaFoldDB" id="A0A9P4Y585"/>
<dbReference type="Gene3D" id="3.40.50.10420">
    <property type="entry name" value="NagB/RpiA/CoA transferase-like"/>
    <property type="match status" value="1"/>
</dbReference>
<accession>A0A9P4Y585</accession>
<reference evidence="1" key="1">
    <citation type="journal article" date="2020" name="Phytopathology">
        <title>Genome sequence of the chestnut blight fungus Cryphonectria parasitica EP155: A fundamental resource for an archetypical invasive plant pathogen.</title>
        <authorList>
            <person name="Crouch J.A."/>
            <person name="Dawe A."/>
            <person name="Aerts A."/>
            <person name="Barry K."/>
            <person name="Churchill A.C.L."/>
            <person name="Grimwood J."/>
            <person name="Hillman B."/>
            <person name="Milgroom M.G."/>
            <person name="Pangilinan J."/>
            <person name="Smith M."/>
            <person name="Salamov A."/>
            <person name="Schmutz J."/>
            <person name="Yadav J."/>
            <person name="Grigoriev I.V."/>
            <person name="Nuss D."/>
        </authorList>
    </citation>
    <scope>NUCLEOTIDE SEQUENCE</scope>
    <source>
        <strain evidence="1">EP155</strain>
    </source>
</reference>
<evidence type="ECO:0008006" key="3">
    <source>
        <dbReference type="Google" id="ProtNLM"/>
    </source>
</evidence>
<dbReference type="Proteomes" id="UP000803844">
    <property type="component" value="Unassembled WGS sequence"/>
</dbReference>
<evidence type="ECO:0000313" key="1">
    <source>
        <dbReference type="EMBL" id="KAF3766736.1"/>
    </source>
</evidence>
<dbReference type="GO" id="GO:0005737">
    <property type="term" value="C:cytoplasm"/>
    <property type="evidence" value="ECO:0007669"/>
    <property type="project" value="TreeGrafter"/>
</dbReference>
<dbReference type="PANTHER" id="PTHR13017:SF0">
    <property type="entry name" value="METHENYLTETRAHYDROFOLATE SYNTHASE DOMAIN-CONTAINING PROTEIN"/>
    <property type="match status" value="1"/>
</dbReference>
<keyword evidence="2" id="KW-1185">Reference proteome</keyword>
<dbReference type="InterPro" id="IPR002698">
    <property type="entry name" value="FTHF_cligase"/>
</dbReference>
<gene>
    <name evidence="1" type="ORF">M406DRAFT_76089</name>
</gene>
<dbReference type="GeneID" id="63843061"/>